<proteinExistence type="predicted"/>
<dbReference type="AlphaFoldDB" id="A0AA88N526"/>
<evidence type="ECO:0000313" key="1">
    <source>
        <dbReference type="EMBL" id="KAK2851970.1"/>
    </source>
</evidence>
<organism evidence="1 2">
    <name type="scientific">Channa striata</name>
    <name type="common">Snakehead murrel</name>
    <name type="synonym">Ophicephalus striatus</name>
    <dbReference type="NCBI Taxonomy" id="64152"/>
    <lineage>
        <taxon>Eukaryota</taxon>
        <taxon>Metazoa</taxon>
        <taxon>Chordata</taxon>
        <taxon>Craniata</taxon>
        <taxon>Vertebrata</taxon>
        <taxon>Euteleostomi</taxon>
        <taxon>Actinopterygii</taxon>
        <taxon>Neopterygii</taxon>
        <taxon>Teleostei</taxon>
        <taxon>Neoteleostei</taxon>
        <taxon>Acanthomorphata</taxon>
        <taxon>Anabantaria</taxon>
        <taxon>Anabantiformes</taxon>
        <taxon>Channoidei</taxon>
        <taxon>Channidae</taxon>
        <taxon>Channa</taxon>
    </lineage>
</organism>
<accession>A0AA88N526</accession>
<gene>
    <name evidence="1" type="ORF">Q5P01_008246</name>
</gene>
<reference evidence="1" key="1">
    <citation type="submission" date="2023-07" db="EMBL/GenBank/DDBJ databases">
        <title>Chromosome-level Genome Assembly of Striped Snakehead (Channa striata).</title>
        <authorList>
            <person name="Liu H."/>
        </authorList>
    </citation>
    <scope>NUCLEOTIDE SEQUENCE</scope>
    <source>
        <strain evidence="1">Gz</strain>
        <tissue evidence="1">Muscle</tissue>
    </source>
</reference>
<sequence length="128" mass="13968">MKSKTPKAVPVWCSQRLQRFVEEKDVDPVGQRSLLPEIQRTMTSVNSPACLLARNHFYRNLPTSPEASSAAIAHDQREVTLLITMETPPGGQGVIGTNGLWVSIGLGFDSSLLFSTSRTTSPTDRGVK</sequence>
<protein>
    <submittedName>
        <fullName evidence="1">Uncharacterized protein</fullName>
    </submittedName>
</protein>
<evidence type="ECO:0000313" key="2">
    <source>
        <dbReference type="Proteomes" id="UP001187415"/>
    </source>
</evidence>
<keyword evidence="2" id="KW-1185">Reference proteome</keyword>
<dbReference type="EMBL" id="JAUPFM010000005">
    <property type="protein sequence ID" value="KAK2851970.1"/>
    <property type="molecule type" value="Genomic_DNA"/>
</dbReference>
<comment type="caution">
    <text evidence="1">The sequence shown here is derived from an EMBL/GenBank/DDBJ whole genome shotgun (WGS) entry which is preliminary data.</text>
</comment>
<dbReference type="Proteomes" id="UP001187415">
    <property type="component" value="Unassembled WGS sequence"/>
</dbReference>
<name>A0AA88N526_CHASR</name>